<sequence>MMHAMLVIDCGSGGTRVWRAVGERLSWPGGSRAPVLSECCRTEEGRAAFAAGLGSLAGSESTCFVGATAGMRSALESGAITEAEVDLLRKQLPSGCELQVLSPLDEARLELRAMRQAEASAAMLSMGGKSMQLGREDALHSLPFAMHLGFGILTGHRDRALSWPERLALVSATYERLTAEAKLRQNIPTIEGLVVGVTDTVQVAAQLGVLNKVMAAEQFLQVLAKAAAQFAAQDNDADLKREEHVLAARILLLQAVISQLLLPSAQIIFRDDFTVTWTAGFFLERAAGQ</sequence>
<organism evidence="1 2">
    <name type="scientific">Polarella glacialis</name>
    <name type="common">Dinoflagellate</name>
    <dbReference type="NCBI Taxonomy" id="89957"/>
    <lineage>
        <taxon>Eukaryota</taxon>
        <taxon>Sar</taxon>
        <taxon>Alveolata</taxon>
        <taxon>Dinophyceae</taxon>
        <taxon>Suessiales</taxon>
        <taxon>Suessiaceae</taxon>
        <taxon>Polarella</taxon>
    </lineage>
</organism>
<proteinExistence type="predicted"/>
<dbReference type="EMBL" id="CAJNNV010026452">
    <property type="protein sequence ID" value="CAE8618220.1"/>
    <property type="molecule type" value="Genomic_DNA"/>
</dbReference>
<name>A0A813G042_POLGL</name>
<protein>
    <submittedName>
        <fullName evidence="1">Uncharacterized protein</fullName>
    </submittedName>
</protein>
<dbReference type="Proteomes" id="UP000654075">
    <property type="component" value="Unassembled WGS sequence"/>
</dbReference>
<reference evidence="1" key="1">
    <citation type="submission" date="2021-02" db="EMBL/GenBank/DDBJ databases">
        <authorList>
            <person name="Dougan E. K."/>
            <person name="Rhodes N."/>
            <person name="Thang M."/>
            <person name="Chan C."/>
        </authorList>
    </citation>
    <scope>NUCLEOTIDE SEQUENCE</scope>
</reference>
<gene>
    <name evidence="1" type="ORF">PGLA1383_LOCUS35861</name>
</gene>
<comment type="caution">
    <text evidence="1">The sequence shown here is derived from an EMBL/GenBank/DDBJ whole genome shotgun (WGS) entry which is preliminary data.</text>
</comment>
<keyword evidence="2" id="KW-1185">Reference proteome</keyword>
<evidence type="ECO:0000313" key="2">
    <source>
        <dbReference type="Proteomes" id="UP000654075"/>
    </source>
</evidence>
<evidence type="ECO:0000313" key="1">
    <source>
        <dbReference type="EMBL" id="CAE8618220.1"/>
    </source>
</evidence>
<dbReference type="AlphaFoldDB" id="A0A813G042"/>
<accession>A0A813G042</accession>